<dbReference type="PANTHER" id="PTHR37833">
    <property type="entry name" value="LIPOPROTEIN-RELATED"/>
    <property type="match status" value="1"/>
</dbReference>
<dbReference type="STRING" id="644282.Deba_0361"/>
<dbReference type="HOGENOM" id="CLU_857185_0_0_7"/>
<feature type="chain" id="PRO_5003150095" description="DUF1573 domain-containing protein" evidence="1">
    <location>
        <begin position="25"/>
        <end position="324"/>
    </location>
</feature>
<gene>
    <name evidence="2" type="ordered locus">Deba_0361</name>
</gene>
<dbReference type="EMBL" id="CP002085">
    <property type="protein sequence ID" value="ADK83736.1"/>
    <property type="molecule type" value="Genomic_DNA"/>
</dbReference>
<feature type="signal peptide" evidence="1">
    <location>
        <begin position="1"/>
        <end position="24"/>
    </location>
</feature>
<dbReference type="eggNOG" id="ENOG5032WID">
    <property type="taxonomic scope" value="Bacteria"/>
</dbReference>
<dbReference type="PANTHER" id="PTHR37833:SF1">
    <property type="entry name" value="SIGNAL PEPTIDE PROTEIN"/>
    <property type="match status" value="1"/>
</dbReference>
<dbReference type="Gene3D" id="2.60.40.10">
    <property type="entry name" value="Immunoglobulins"/>
    <property type="match status" value="1"/>
</dbReference>
<keyword evidence="3" id="KW-1185">Reference proteome</keyword>
<proteinExistence type="predicted"/>
<name>E1QDV0_DESB2</name>
<dbReference type="Proteomes" id="UP000009047">
    <property type="component" value="Chromosome"/>
</dbReference>
<evidence type="ECO:0000313" key="2">
    <source>
        <dbReference type="EMBL" id="ADK83736.1"/>
    </source>
</evidence>
<accession>E1QDV0</accession>
<dbReference type="InterPro" id="IPR011467">
    <property type="entry name" value="DUF1573"/>
</dbReference>
<keyword evidence="1" id="KW-0732">Signal</keyword>
<organism evidence="2 3">
    <name type="scientific">Desulfarculus baarsii (strain ATCC 33931 / DSM 2075 / LMG 7858 / VKM B-1802 / 2st14)</name>
    <dbReference type="NCBI Taxonomy" id="644282"/>
    <lineage>
        <taxon>Bacteria</taxon>
        <taxon>Pseudomonadati</taxon>
        <taxon>Thermodesulfobacteriota</taxon>
        <taxon>Desulfarculia</taxon>
        <taxon>Desulfarculales</taxon>
        <taxon>Desulfarculaceae</taxon>
        <taxon>Desulfarculus</taxon>
    </lineage>
</organism>
<dbReference type="OrthoDB" id="5506770at2"/>
<protein>
    <recommendedName>
        <fullName evidence="4">DUF1573 domain-containing protein</fullName>
    </recommendedName>
</protein>
<reference evidence="2 3" key="1">
    <citation type="journal article" date="2010" name="Stand. Genomic Sci.">
        <title>Complete genome sequence of Desulfarculus baarsii type strain (2st14).</title>
        <authorList>
            <person name="Sun H."/>
            <person name="Spring S."/>
            <person name="Lapidus A."/>
            <person name="Davenport K."/>
            <person name="Del Rio T.G."/>
            <person name="Tice H."/>
            <person name="Nolan M."/>
            <person name="Copeland A."/>
            <person name="Cheng J.F."/>
            <person name="Lucas S."/>
            <person name="Tapia R."/>
            <person name="Goodwin L."/>
            <person name="Pitluck S."/>
            <person name="Ivanova N."/>
            <person name="Pagani I."/>
            <person name="Mavromatis K."/>
            <person name="Ovchinnikova G."/>
            <person name="Pati A."/>
            <person name="Chen A."/>
            <person name="Palaniappan K."/>
            <person name="Hauser L."/>
            <person name="Chang Y.J."/>
            <person name="Jeffries C.D."/>
            <person name="Detter J.C."/>
            <person name="Han C."/>
            <person name="Rohde M."/>
            <person name="Brambilla E."/>
            <person name="Goker M."/>
            <person name="Woyke T."/>
            <person name="Bristow J."/>
            <person name="Eisen J.A."/>
            <person name="Markowitz V."/>
            <person name="Hugenholtz P."/>
            <person name="Kyrpides N.C."/>
            <person name="Klenk H.P."/>
            <person name="Land M."/>
        </authorList>
    </citation>
    <scope>NUCLEOTIDE SEQUENCE [LARGE SCALE GENOMIC DNA]</scope>
    <source>
        <strain evidence="3">ATCC 33931 / DSM 2075 / LMG 7858 / VKM B-1802 / 2st14</strain>
    </source>
</reference>
<evidence type="ECO:0000313" key="3">
    <source>
        <dbReference type="Proteomes" id="UP000009047"/>
    </source>
</evidence>
<evidence type="ECO:0008006" key="4">
    <source>
        <dbReference type="Google" id="ProtNLM"/>
    </source>
</evidence>
<dbReference type="InterPro" id="IPR013783">
    <property type="entry name" value="Ig-like_fold"/>
</dbReference>
<dbReference type="AlphaFoldDB" id="E1QDV0"/>
<dbReference type="RefSeq" id="WP_013257192.1">
    <property type="nucleotide sequence ID" value="NC_014365.1"/>
</dbReference>
<dbReference type="KEGG" id="dbr:Deba_0361"/>
<sequence>MSTPSRVILLLLAILSLTVMPALAKPQIAFEKTEVEFSDIEEGSQQVAKFNFQNTGDMNLVIDEVNPSCGCTVAQFDKAVKPGEYGVVTLNLDTEGIVGYFRKTATVVTNDPDQPFVTLIMVGETLSAVKVEGGRRIELNGCLGQEVTAQARLTNPKGGVALVAGVENPMKDYCHAWVERDADGKSYLLKVKAISDRPARFAGQLFLRVPGAPKVSVWVVGDIKGAFGIRPEILFFGAVTEAKLKGAARSIELTRACVDKLEEPILTYDKEKFNLVKYWEKPGEKLLLVITPNPGKLPKGAFQDTITISSGKFVFKVPMRGTIY</sequence>
<evidence type="ECO:0000256" key="1">
    <source>
        <dbReference type="SAM" id="SignalP"/>
    </source>
</evidence>
<dbReference type="Pfam" id="PF07610">
    <property type="entry name" value="DUF1573"/>
    <property type="match status" value="1"/>
</dbReference>